<keyword evidence="4" id="KW-0539">Nucleus</keyword>
<dbReference type="EMBL" id="JAATJU010021400">
    <property type="protein sequence ID" value="KAH0513798.1"/>
    <property type="molecule type" value="Genomic_DNA"/>
</dbReference>
<proteinExistence type="predicted"/>
<evidence type="ECO:0000313" key="11">
    <source>
        <dbReference type="EMBL" id="KAH0513798.1"/>
    </source>
</evidence>
<evidence type="ECO:0000256" key="8">
    <source>
        <dbReference type="ARBA" id="ARBA00080508"/>
    </source>
</evidence>
<comment type="caution">
    <text evidence="11">The sequence shown here is derived from an EMBL/GenBank/DDBJ whole genome shotgun (WGS) entry which is preliminary data.</text>
</comment>
<keyword evidence="2" id="KW-0744">Spermatogenesis</keyword>
<sequence length="666" mass="73743">MHTSLGVQYLVYVGLDLALLQAFLLHRSVLYCGQNTEMTHFYDCEVREHCASQVERIVDKRKNKKGKTEYLVRWKGYGSEDDTWEPEQHLVNCEEYILDFNRRHSERQKEGSLARANRASPSNARKQISRSTHSNLSKTTPKALVVGKEHESKNSQLLATSQKFRKNTAPSLANRKNMDLAKSGIKILVPKSPVKGRTSVDGFQGESPEKLDPVEQGPEDTIAPEVTAEKPIGALLGPGAERARMGSRPRIHPLVPQVSGPVTAAMATGLAVNGKGKGLKRWLLSCGIVCSRHSWSTGVRDKSYDPDAHNMTGRGQSITAFPIQNTVSFTLATPGLAWCQCEKLKVVGEEGPGTSPFMDALTANGTATIQTSVTGVTAGKRKFIDDRRDQPFDKRLRFSVRQTESAYRYRDIVVRKQDGFTHILLSTKSSENNSLNPEVMKEVQSALSTAAADDSKLVLLSAVGSVFCCGLDFIYFIRRLTDDRKRESTKMADAIRNFVNTFIQFKKPIIVAVNGPAIGLGASILPLCDVVWANEKAWFQTPYTTFGQSPDGCSTVMFPKIMGGASANEMLLSGRKLTAQEACGKGLVSQVFWPGTFTQEVMVRIKELASCNPVVLEESKALVRCNMKMELEQANERECEVLKKIWGSAQGMDSMLKYLQRKIDEF</sequence>
<protein>
    <recommendedName>
        <fullName evidence="7">Chromodomain Y-like protein</fullName>
    </recommendedName>
    <alternativeName>
        <fullName evidence="8">Crotonyl-CoA hydratase</fullName>
    </alternativeName>
</protein>
<dbReference type="PROSITE" id="PS00598">
    <property type="entry name" value="CHROMO_1"/>
    <property type="match status" value="1"/>
</dbReference>
<dbReference type="PANTHER" id="PTHR43684">
    <property type="match status" value="1"/>
</dbReference>
<evidence type="ECO:0000256" key="7">
    <source>
        <dbReference type="ARBA" id="ARBA00073824"/>
    </source>
</evidence>
<dbReference type="FunFam" id="1.10.12.10:FF:000006">
    <property type="entry name" value="Chromodomain Y-like protein"/>
    <property type="match status" value="1"/>
</dbReference>
<evidence type="ECO:0000256" key="9">
    <source>
        <dbReference type="SAM" id="MobiDB-lite"/>
    </source>
</evidence>
<feature type="region of interest" description="Disordered" evidence="9">
    <location>
        <begin position="107"/>
        <end position="167"/>
    </location>
</feature>
<evidence type="ECO:0000256" key="5">
    <source>
        <dbReference type="ARBA" id="ARBA00052878"/>
    </source>
</evidence>
<comment type="catalytic activity">
    <reaction evidence="5">
        <text>3-hydroxybutanoyl-CoA = (2E)-butenoyl-CoA + H2O</text>
        <dbReference type="Rhea" id="RHEA:45584"/>
        <dbReference type="ChEBI" id="CHEBI:15377"/>
        <dbReference type="ChEBI" id="CHEBI:57332"/>
        <dbReference type="ChEBI" id="CHEBI:78611"/>
    </reaction>
</comment>
<dbReference type="InterPro" id="IPR023780">
    <property type="entry name" value="Chromo_domain"/>
</dbReference>
<dbReference type="GO" id="GO:0003714">
    <property type="term" value="F:transcription corepressor activity"/>
    <property type="evidence" value="ECO:0007669"/>
    <property type="project" value="TreeGrafter"/>
</dbReference>
<dbReference type="Gene3D" id="3.90.226.10">
    <property type="entry name" value="2-enoyl-CoA Hydratase, Chain A, domain 1"/>
    <property type="match status" value="1"/>
</dbReference>
<feature type="compositionally biased region" description="Low complexity" evidence="9">
    <location>
        <begin position="114"/>
        <end position="125"/>
    </location>
</feature>
<dbReference type="SUPFAM" id="SSF52096">
    <property type="entry name" value="ClpP/crotonase"/>
    <property type="match status" value="1"/>
</dbReference>
<dbReference type="GO" id="GO:0007283">
    <property type="term" value="P:spermatogenesis"/>
    <property type="evidence" value="ECO:0007669"/>
    <property type="project" value="UniProtKB-KW"/>
</dbReference>
<feature type="compositionally biased region" description="Polar residues" evidence="9">
    <location>
        <begin position="129"/>
        <end position="140"/>
    </location>
</feature>
<dbReference type="InterPro" id="IPR029045">
    <property type="entry name" value="ClpP/crotonase-like_dom_sf"/>
</dbReference>
<comment type="subcellular location">
    <subcellularLocation>
        <location evidence="1">Nucleus</location>
    </subcellularLocation>
</comment>
<dbReference type="Pfam" id="PF00378">
    <property type="entry name" value="ECH_1"/>
    <property type="match status" value="1"/>
</dbReference>
<dbReference type="PANTHER" id="PTHR43684:SF5">
    <property type="entry name" value="CHROMODOMAIN Y-LIKE PROTEIN"/>
    <property type="match status" value="1"/>
</dbReference>
<dbReference type="InterPro" id="IPR001753">
    <property type="entry name" value="Enoyl-CoA_hydra/iso"/>
</dbReference>
<dbReference type="InterPro" id="IPR051053">
    <property type="entry name" value="ECH/Chromodomain_protein"/>
</dbReference>
<dbReference type="CDD" id="cd06558">
    <property type="entry name" value="crotonase-like"/>
    <property type="match status" value="1"/>
</dbReference>
<keyword evidence="3" id="KW-0456">Lyase</keyword>
<dbReference type="PROSITE" id="PS50013">
    <property type="entry name" value="CHROMO_2"/>
    <property type="match status" value="1"/>
</dbReference>
<comment type="function">
    <text evidence="6">Not able to recognize and bind histone H3K9me3, histone H3K27me2 and histone H3K27me3, due to the presence of a N-terminal extension that inactivates the chromo domain.</text>
</comment>
<evidence type="ECO:0000256" key="3">
    <source>
        <dbReference type="ARBA" id="ARBA00023239"/>
    </source>
</evidence>
<dbReference type="InterPro" id="IPR014748">
    <property type="entry name" value="Enoyl-CoA_hydra_C"/>
</dbReference>
<organism evidence="11 12">
    <name type="scientific">Microtus ochrogaster</name>
    <name type="common">Prairie vole</name>
    <dbReference type="NCBI Taxonomy" id="79684"/>
    <lineage>
        <taxon>Eukaryota</taxon>
        <taxon>Metazoa</taxon>
        <taxon>Chordata</taxon>
        <taxon>Craniata</taxon>
        <taxon>Vertebrata</taxon>
        <taxon>Euteleostomi</taxon>
        <taxon>Mammalia</taxon>
        <taxon>Eutheria</taxon>
        <taxon>Euarchontoglires</taxon>
        <taxon>Glires</taxon>
        <taxon>Rodentia</taxon>
        <taxon>Myomorpha</taxon>
        <taxon>Muroidea</taxon>
        <taxon>Cricetidae</taxon>
        <taxon>Arvicolinae</taxon>
        <taxon>Microtus</taxon>
    </lineage>
</organism>
<evidence type="ECO:0000259" key="10">
    <source>
        <dbReference type="PROSITE" id="PS50013"/>
    </source>
</evidence>
<dbReference type="SMART" id="SM00298">
    <property type="entry name" value="CHROMO"/>
    <property type="match status" value="1"/>
</dbReference>
<dbReference type="AlphaFoldDB" id="A0A8J6GQ71"/>
<keyword evidence="2" id="KW-0221">Differentiation</keyword>
<dbReference type="CDD" id="cd18634">
    <property type="entry name" value="CD_CDY"/>
    <property type="match status" value="1"/>
</dbReference>
<dbReference type="SUPFAM" id="SSF54160">
    <property type="entry name" value="Chromo domain-like"/>
    <property type="match status" value="1"/>
</dbReference>
<dbReference type="Proteomes" id="UP000710432">
    <property type="component" value="Unassembled WGS sequence"/>
</dbReference>
<name>A0A8J6GQ71_MICOH</name>
<evidence type="ECO:0000313" key="12">
    <source>
        <dbReference type="Proteomes" id="UP000710432"/>
    </source>
</evidence>
<feature type="region of interest" description="Disordered" evidence="9">
    <location>
        <begin position="196"/>
        <end position="218"/>
    </location>
</feature>
<evidence type="ECO:0000256" key="1">
    <source>
        <dbReference type="ARBA" id="ARBA00004123"/>
    </source>
</evidence>
<dbReference type="GO" id="GO:0016829">
    <property type="term" value="F:lyase activity"/>
    <property type="evidence" value="ECO:0007669"/>
    <property type="project" value="UniProtKB-KW"/>
</dbReference>
<evidence type="ECO:0000256" key="2">
    <source>
        <dbReference type="ARBA" id="ARBA00022871"/>
    </source>
</evidence>
<dbReference type="Gene3D" id="1.10.12.10">
    <property type="entry name" value="Lyase 2-enoyl-coa Hydratase, Chain A, domain 2"/>
    <property type="match status" value="1"/>
</dbReference>
<dbReference type="Pfam" id="PF00385">
    <property type="entry name" value="Chromo"/>
    <property type="match status" value="1"/>
</dbReference>
<reference evidence="11" key="1">
    <citation type="submission" date="2020-03" db="EMBL/GenBank/DDBJ databases">
        <title>Studies in the Genomics of Life Span.</title>
        <authorList>
            <person name="Glass D."/>
        </authorList>
    </citation>
    <scope>NUCLEOTIDE SEQUENCE</scope>
    <source>
        <strain evidence="11">LTLLF</strain>
        <tissue evidence="11">Muscle</tissue>
    </source>
</reference>
<dbReference type="FunFam" id="3.90.226.10:FF:000012">
    <property type="entry name" value="Chromodomain Y-like protein 2"/>
    <property type="match status" value="1"/>
</dbReference>
<dbReference type="Gene3D" id="2.40.50.40">
    <property type="match status" value="1"/>
</dbReference>
<evidence type="ECO:0000256" key="6">
    <source>
        <dbReference type="ARBA" id="ARBA00053400"/>
    </source>
</evidence>
<dbReference type="GO" id="GO:0005634">
    <property type="term" value="C:nucleus"/>
    <property type="evidence" value="ECO:0007669"/>
    <property type="project" value="UniProtKB-SubCell"/>
</dbReference>
<dbReference type="InterPro" id="IPR023779">
    <property type="entry name" value="Chromodomain_CS"/>
</dbReference>
<feature type="domain" description="Chromo" evidence="10">
    <location>
        <begin position="52"/>
        <end position="112"/>
    </location>
</feature>
<gene>
    <name evidence="11" type="ORF">LTLLF_137480</name>
</gene>
<dbReference type="InterPro" id="IPR000953">
    <property type="entry name" value="Chromo/chromo_shadow_dom"/>
</dbReference>
<dbReference type="InterPro" id="IPR016197">
    <property type="entry name" value="Chromo-like_dom_sf"/>
</dbReference>
<accession>A0A8J6GQ71</accession>
<evidence type="ECO:0000256" key="4">
    <source>
        <dbReference type="ARBA" id="ARBA00023242"/>
    </source>
</evidence>